<dbReference type="PROSITE" id="PS01007">
    <property type="entry name" value="TRANSPOSASE_MUTATOR"/>
    <property type="match status" value="1"/>
</dbReference>
<dbReference type="GO" id="GO:0006313">
    <property type="term" value="P:DNA transposition"/>
    <property type="evidence" value="ECO:0007669"/>
    <property type="project" value="InterPro"/>
</dbReference>
<evidence type="ECO:0000313" key="4">
    <source>
        <dbReference type="EMBL" id="KAL0320251.1"/>
    </source>
</evidence>
<evidence type="ECO:0000256" key="2">
    <source>
        <dbReference type="ARBA" id="ARBA00023125"/>
    </source>
</evidence>
<proteinExistence type="predicted"/>
<dbReference type="GO" id="GO:0003677">
    <property type="term" value="F:DNA binding"/>
    <property type="evidence" value="ECO:0007669"/>
    <property type="project" value="UniProtKB-KW"/>
</dbReference>
<evidence type="ECO:0000256" key="3">
    <source>
        <dbReference type="ARBA" id="ARBA00023172"/>
    </source>
</evidence>
<keyword evidence="2" id="KW-0238">DNA-binding</keyword>
<dbReference type="GO" id="GO:0004803">
    <property type="term" value="F:transposase activity"/>
    <property type="evidence" value="ECO:0007669"/>
    <property type="project" value="InterPro"/>
</dbReference>
<dbReference type="PANTHER" id="PTHR31973:SF191">
    <property type="entry name" value="OS05G0489400 PROTEIN"/>
    <property type="match status" value="1"/>
</dbReference>
<dbReference type="AlphaFoldDB" id="A0AAW2LME0"/>
<comment type="caution">
    <text evidence="4">The sequence shown here is derived from an EMBL/GenBank/DDBJ whole genome shotgun (WGS) entry which is preliminary data.</text>
</comment>
<accession>A0AAW2LME0</accession>
<evidence type="ECO:0008006" key="5">
    <source>
        <dbReference type="Google" id="ProtNLM"/>
    </source>
</evidence>
<dbReference type="PANTHER" id="PTHR31973">
    <property type="entry name" value="POLYPROTEIN, PUTATIVE-RELATED"/>
    <property type="match status" value="1"/>
</dbReference>
<keyword evidence="3" id="KW-0233">DNA recombination</keyword>
<dbReference type="EMBL" id="JACGWJ010000024">
    <property type="protein sequence ID" value="KAL0320251.1"/>
    <property type="molecule type" value="Genomic_DNA"/>
</dbReference>
<protein>
    <recommendedName>
        <fullName evidence="5">MULE transposase domain-containing protein</fullName>
    </recommendedName>
</protein>
<dbReference type="InterPro" id="IPR001207">
    <property type="entry name" value="Transposase_mutator"/>
</dbReference>
<gene>
    <name evidence="4" type="ORF">Sradi_5286600</name>
</gene>
<reference evidence="4" key="2">
    <citation type="journal article" date="2024" name="Plant">
        <title>Genomic evolution and insights into agronomic trait innovations of Sesamum species.</title>
        <authorList>
            <person name="Miao H."/>
            <person name="Wang L."/>
            <person name="Qu L."/>
            <person name="Liu H."/>
            <person name="Sun Y."/>
            <person name="Le M."/>
            <person name="Wang Q."/>
            <person name="Wei S."/>
            <person name="Zheng Y."/>
            <person name="Lin W."/>
            <person name="Duan Y."/>
            <person name="Cao H."/>
            <person name="Xiong S."/>
            <person name="Wang X."/>
            <person name="Wei L."/>
            <person name="Li C."/>
            <person name="Ma Q."/>
            <person name="Ju M."/>
            <person name="Zhao R."/>
            <person name="Li G."/>
            <person name="Mu C."/>
            <person name="Tian Q."/>
            <person name="Mei H."/>
            <person name="Zhang T."/>
            <person name="Gao T."/>
            <person name="Zhang H."/>
        </authorList>
    </citation>
    <scope>NUCLEOTIDE SEQUENCE</scope>
    <source>
        <strain evidence="4">G02</strain>
    </source>
</reference>
<organism evidence="4">
    <name type="scientific">Sesamum radiatum</name>
    <name type="common">Black benniseed</name>
    <dbReference type="NCBI Taxonomy" id="300843"/>
    <lineage>
        <taxon>Eukaryota</taxon>
        <taxon>Viridiplantae</taxon>
        <taxon>Streptophyta</taxon>
        <taxon>Embryophyta</taxon>
        <taxon>Tracheophyta</taxon>
        <taxon>Spermatophyta</taxon>
        <taxon>Magnoliopsida</taxon>
        <taxon>eudicotyledons</taxon>
        <taxon>Gunneridae</taxon>
        <taxon>Pentapetalae</taxon>
        <taxon>asterids</taxon>
        <taxon>lamiids</taxon>
        <taxon>Lamiales</taxon>
        <taxon>Pedaliaceae</taxon>
        <taxon>Sesamum</taxon>
    </lineage>
</organism>
<name>A0AAW2LME0_SESRA</name>
<evidence type="ECO:0000256" key="1">
    <source>
        <dbReference type="ARBA" id="ARBA00022578"/>
    </source>
</evidence>
<reference evidence="4" key="1">
    <citation type="submission" date="2020-06" db="EMBL/GenBank/DDBJ databases">
        <authorList>
            <person name="Li T."/>
            <person name="Hu X."/>
            <person name="Zhang T."/>
            <person name="Song X."/>
            <person name="Zhang H."/>
            <person name="Dai N."/>
            <person name="Sheng W."/>
            <person name="Hou X."/>
            <person name="Wei L."/>
        </authorList>
    </citation>
    <scope>NUCLEOTIDE SEQUENCE</scope>
    <source>
        <strain evidence="4">G02</strain>
        <tissue evidence="4">Leaf</tissue>
    </source>
</reference>
<sequence>MSDKQNGLIQAFLAVFPNSAHRFCVRHLHNNMKTAGFRGLAYKNTLWKAARAGIVGEFKLRMEEIKALDQAAFDWLQDKPAQEWSKSHFTELPKCDMLLNNCCESINANILDARDKPVLTFARMD</sequence>
<keyword evidence="1" id="KW-0815">Transposition</keyword>